<evidence type="ECO:0000313" key="1">
    <source>
        <dbReference type="EMBL" id="KRT35452.1"/>
    </source>
</evidence>
<comment type="caution">
    <text evidence="1">The sequence shown here is derived from an EMBL/GenBank/DDBJ whole genome shotgun (WGS) entry which is preliminary data.</text>
</comment>
<gene>
    <name evidence="1" type="ORF">HMPREF1705_04664</name>
</gene>
<reference evidence="2" key="1">
    <citation type="submission" date="2012-09" db="EMBL/GenBank/DDBJ databases">
        <authorList>
            <person name="Weinstock G."/>
            <person name="Sodergren E."/>
            <person name="Clifton S."/>
            <person name="Fulton L."/>
            <person name="Fulton B."/>
            <person name="Courtney L."/>
            <person name="Fronick C."/>
            <person name="Harrison M."/>
            <person name="Strong C."/>
            <person name="Farmer C."/>
            <person name="Delehaunty K."/>
            <person name="Markovic C."/>
            <person name="Hall O."/>
            <person name="Minx P."/>
            <person name="Tomlinson C."/>
            <person name="Mitreva M."/>
            <person name="Nelson J."/>
            <person name="Hou S."/>
            <person name="Wollam A."/>
            <person name="Pepin K.H."/>
            <person name="Johnson M."/>
            <person name="Bhonagiri V."/>
            <person name="Nash W.E."/>
            <person name="Suruliraj S."/>
            <person name="Warren W."/>
            <person name="Chinwalla A."/>
            <person name="Mardis E.R."/>
            <person name="Wilson R.K."/>
        </authorList>
    </citation>
    <scope>NUCLEOTIDE SEQUENCE [LARGE SCALE GENOMIC DNA]</scope>
    <source>
        <strain evidence="2">OS1</strain>
    </source>
</reference>
<dbReference type="EMBL" id="ACJX03000001">
    <property type="protein sequence ID" value="KRT35452.1"/>
    <property type="molecule type" value="Genomic_DNA"/>
</dbReference>
<name>A0A0T5XAQ4_9BACT</name>
<dbReference type="AlphaFoldDB" id="A0A0T5XAQ4"/>
<dbReference type="STRING" id="592015.HMPREF1705_04664"/>
<organism evidence="1 2">
    <name type="scientific">Acetomicrobium hydrogeniformans ATCC BAA-1850</name>
    <dbReference type="NCBI Taxonomy" id="592015"/>
    <lineage>
        <taxon>Bacteria</taxon>
        <taxon>Thermotogati</taxon>
        <taxon>Synergistota</taxon>
        <taxon>Synergistia</taxon>
        <taxon>Synergistales</taxon>
        <taxon>Acetomicrobiaceae</taxon>
        <taxon>Acetomicrobium</taxon>
    </lineage>
</organism>
<evidence type="ECO:0000313" key="2">
    <source>
        <dbReference type="Proteomes" id="UP000005273"/>
    </source>
</evidence>
<protein>
    <submittedName>
        <fullName evidence="1">Uncharacterized protein</fullName>
    </submittedName>
</protein>
<proteinExistence type="predicted"/>
<sequence length="42" mass="4894">MEVNCRERYLAIKKAKQGQTKSFGYVMGRVSRILQEFDTVIV</sequence>
<accession>A0A0T5XAQ4</accession>
<keyword evidence="2" id="KW-1185">Reference proteome</keyword>
<dbReference type="Proteomes" id="UP000005273">
    <property type="component" value="Unassembled WGS sequence"/>
</dbReference>